<sequence>MTRYRLYTRGMSMFYVRQGFQLGPAIFGPALLYLRGYMRTGTIALAMSGVADIVARNVNDAGICVVLVAGMIFQSMYYHHAMDYELRAAGWKEIKGIKV</sequence>
<keyword evidence="1" id="KW-0472">Membrane</keyword>
<name>G8FV01_9CAUD</name>
<dbReference type="KEGG" id="vg:11294566"/>
<dbReference type="GeneID" id="11294566"/>
<keyword evidence="1" id="KW-0812">Transmembrane</keyword>
<protein>
    <submittedName>
        <fullName evidence="2">Uncharacterized protein</fullName>
    </submittedName>
</protein>
<dbReference type="Proteomes" id="UP000005879">
    <property type="component" value="Segment"/>
</dbReference>
<proteinExistence type="predicted"/>
<reference evidence="2 3" key="1">
    <citation type="journal article" date="2012" name="Gene">
        <title>Genome sequence of the phage clP1, which infects the beer spoilage bacterium Pediococcus damnosus.</title>
        <authorList>
            <person name="Kelly D."/>
            <person name="O'Sullivan O."/>
            <person name="Mills S."/>
            <person name="McAuliffe O."/>
            <person name="Ross R.P."/>
            <person name="Neve H."/>
            <person name="Coffey A."/>
        </authorList>
    </citation>
    <scope>NUCLEOTIDE SEQUENCE [LARGE SCALE GENOMIC DNA]</scope>
</reference>
<evidence type="ECO:0000313" key="2">
    <source>
        <dbReference type="EMBL" id="AER59777.1"/>
    </source>
</evidence>
<accession>G8FV01</accession>
<evidence type="ECO:0000313" key="3">
    <source>
        <dbReference type="Proteomes" id="UP000005879"/>
    </source>
</evidence>
<gene>
    <name evidence="2" type="ORF">clP1_018</name>
</gene>
<organism evidence="2 3">
    <name type="scientific">Pediococcus phage cIP1</name>
    <dbReference type="NCBI Taxonomy" id="2681621"/>
    <lineage>
        <taxon>Viruses</taxon>
        <taxon>Duplodnaviria</taxon>
        <taxon>Heunggongvirae</taxon>
        <taxon>Uroviricota</taxon>
        <taxon>Caudoviricetes</taxon>
        <taxon>Coetzeevirus</taxon>
        <taxon>Coetzeevirus cIP1</taxon>
    </lineage>
</organism>
<keyword evidence="3" id="KW-1185">Reference proteome</keyword>
<dbReference type="RefSeq" id="YP_004934183.1">
    <property type="nucleotide sequence ID" value="NC_016161.1"/>
</dbReference>
<dbReference type="EMBL" id="JN051154">
    <property type="protein sequence ID" value="AER59777.1"/>
    <property type="molecule type" value="Genomic_DNA"/>
</dbReference>
<evidence type="ECO:0000256" key="1">
    <source>
        <dbReference type="SAM" id="Phobius"/>
    </source>
</evidence>
<keyword evidence="1" id="KW-1133">Transmembrane helix</keyword>
<feature type="transmembrane region" description="Helical" evidence="1">
    <location>
        <begin position="58"/>
        <end position="78"/>
    </location>
</feature>
<feature type="transmembrane region" description="Helical" evidence="1">
    <location>
        <begin position="20"/>
        <end position="38"/>
    </location>
</feature>